<dbReference type="InterPro" id="IPR003594">
    <property type="entry name" value="HATPase_dom"/>
</dbReference>
<evidence type="ECO:0000256" key="7">
    <source>
        <dbReference type="ARBA" id="ARBA00022840"/>
    </source>
</evidence>
<dbReference type="Gene3D" id="3.30.450.40">
    <property type="match status" value="1"/>
</dbReference>
<dbReference type="SUPFAM" id="SSF55874">
    <property type="entry name" value="ATPase domain of HSP90 chaperone/DNA topoisomerase II/histidine kinase"/>
    <property type="match status" value="1"/>
</dbReference>
<reference evidence="11 12" key="1">
    <citation type="submission" date="2020-07" db="EMBL/GenBank/DDBJ databases">
        <title>Sequencing the genomes of 1000 actinobacteria strains.</title>
        <authorList>
            <person name="Klenk H.-P."/>
        </authorList>
    </citation>
    <scope>NUCLEOTIDE SEQUENCE [LARGE SCALE GENOMIC DNA]</scope>
    <source>
        <strain evidence="11 12">DSM 22083</strain>
    </source>
</reference>
<feature type="transmembrane region" description="Helical" evidence="9">
    <location>
        <begin position="192"/>
        <end position="214"/>
    </location>
</feature>
<evidence type="ECO:0000256" key="8">
    <source>
        <dbReference type="ARBA" id="ARBA00023012"/>
    </source>
</evidence>
<sequence>MEAQGVRLSATLLFAVLGGICFVVGTGLAVVRPVNGADVGLGLIWLLAGPLPFFLVGVAGRWRGPVQCTLAAPLLWVGGTGAIAAVLGHLAGAPETYGLDGAARIAVTGAYQVGSMIMIVLLARALALLPDGRPRYPYERIMLGGLWLLPVLGLVALFTAPAGELDRIALPGDGRPVPGPLPELPWLPEPVALGYTYSWFVVLLGVALFLVRAVRMAPAERRMFRIILIVMAVLTLELIVLVVGYLWFADAALALLLPNGVFAMLPFVAVLATVVVTGVRRGFLGVGPAARRTLIYAGLWLLIAGGYLGLATGLGLAATARLPVAIAIMITVAATIALEPVRRWVNRIAERQVLGRRLSGYEVLVRLGSTLEHAGRPHELAEVLAAGLRDGLGLAWAEVRLEESVATAGPRTGDAVLEQPLRHGADELGLIRCGPRQDGPFGPRDHELVDTLARQAALALQNRRQTAELEASRARIVQAQDAERRRIERDLHDGVQQELVALVAKLALTRSALRRDTERAGLLIEELQGEVVRIVEDLRELAHGIHPSVLSDEGLVAAVESSARRMPIPVTVSTSTGLRDARFAVEVEESAFYFVAESLTNVLKHARATQAAIDLVASNGSLQLEVRDNGSGLPPTVCSGSGLTSLRDRVEAVGGTVRVGNAATGGATIHARLPASAGVS</sequence>
<evidence type="ECO:0000256" key="3">
    <source>
        <dbReference type="ARBA" id="ARBA00022553"/>
    </source>
</evidence>
<evidence type="ECO:0000256" key="1">
    <source>
        <dbReference type="ARBA" id="ARBA00000085"/>
    </source>
</evidence>
<dbReference type="GO" id="GO:0016020">
    <property type="term" value="C:membrane"/>
    <property type="evidence" value="ECO:0007669"/>
    <property type="project" value="InterPro"/>
</dbReference>
<name>A0A7Y9IB99_9ACTN</name>
<feature type="transmembrane region" description="Helical" evidence="9">
    <location>
        <begin position="141"/>
        <end position="160"/>
    </location>
</feature>
<dbReference type="EC" id="2.7.13.3" evidence="2"/>
<protein>
    <recommendedName>
        <fullName evidence="2">histidine kinase</fullName>
        <ecNumber evidence="2">2.7.13.3</ecNumber>
    </recommendedName>
</protein>
<organism evidence="11 12">
    <name type="scientific">Microlunatus parietis</name>
    <dbReference type="NCBI Taxonomy" id="682979"/>
    <lineage>
        <taxon>Bacteria</taxon>
        <taxon>Bacillati</taxon>
        <taxon>Actinomycetota</taxon>
        <taxon>Actinomycetes</taxon>
        <taxon>Propionibacteriales</taxon>
        <taxon>Propionibacteriaceae</taxon>
        <taxon>Microlunatus</taxon>
    </lineage>
</organism>
<feature type="transmembrane region" description="Helical" evidence="9">
    <location>
        <begin position="226"/>
        <end position="248"/>
    </location>
</feature>
<keyword evidence="9" id="KW-1133">Transmembrane helix</keyword>
<evidence type="ECO:0000256" key="4">
    <source>
        <dbReference type="ARBA" id="ARBA00022679"/>
    </source>
</evidence>
<keyword evidence="12" id="KW-1185">Reference proteome</keyword>
<dbReference type="InterPro" id="IPR050482">
    <property type="entry name" value="Sensor_HK_TwoCompSys"/>
</dbReference>
<dbReference type="GO" id="GO:0005524">
    <property type="term" value="F:ATP binding"/>
    <property type="evidence" value="ECO:0007669"/>
    <property type="project" value="UniProtKB-KW"/>
</dbReference>
<dbReference type="EMBL" id="JACCBU010000001">
    <property type="protein sequence ID" value="NYE73537.1"/>
    <property type="molecule type" value="Genomic_DNA"/>
</dbReference>
<accession>A0A7Y9IB99</accession>
<dbReference type="InterPro" id="IPR011712">
    <property type="entry name" value="Sig_transdc_His_kin_sub3_dim/P"/>
</dbReference>
<evidence type="ECO:0000256" key="5">
    <source>
        <dbReference type="ARBA" id="ARBA00022741"/>
    </source>
</evidence>
<dbReference type="Gene3D" id="1.20.5.1930">
    <property type="match status" value="1"/>
</dbReference>
<dbReference type="Proteomes" id="UP000569914">
    <property type="component" value="Unassembled WGS sequence"/>
</dbReference>
<evidence type="ECO:0000256" key="9">
    <source>
        <dbReference type="SAM" id="Phobius"/>
    </source>
</evidence>
<dbReference type="AlphaFoldDB" id="A0A7Y9IB99"/>
<feature type="domain" description="Histidine kinase" evidence="10">
    <location>
        <begin position="494"/>
        <end position="677"/>
    </location>
</feature>
<keyword evidence="6 11" id="KW-0418">Kinase</keyword>
<keyword evidence="8" id="KW-0902">Two-component regulatory system</keyword>
<feature type="transmembrane region" description="Helical" evidence="9">
    <location>
        <begin position="260"/>
        <end position="283"/>
    </location>
</feature>
<evidence type="ECO:0000313" key="11">
    <source>
        <dbReference type="EMBL" id="NYE73537.1"/>
    </source>
</evidence>
<keyword evidence="4" id="KW-0808">Transferase</keyword>
<keyword evidence="9" id="KW-0812">Transmembrane</keyword>
<dbReference type="PANTHER" id="PTHR24421">
    <property type="entry name" value="NITRATE/NITRITE SENSOR PROTEIN NARX-RELATED"/>
    <property type="match status" value="1"/>
</dbReference>
<feature type="transmembrane region" description="Helical" evidence="9">
    <location>
        <begin position="105"/>
        <end position="129"/>
    </location>
</feature>
<dbReference type="GO" id="GO:0046983">
    <property type="term" value="F:protein dimerization activity"/>
    <property type="evidence" value="ECO:0007669"/>
    <property type="project" value="InterPro"/>
</dbReference>
<dbReference type="PROSITE" id="PS50109">
    <property type="entry name" value="HIS_KIN"/>
    <property type="match status" value="1"/>
</dbReference>
<comment type="caution">
    <text evidence="11">The sequence shown here is derived from an EMBL/GenBank/DDBJ whole genome shotgun (WGS) entry which is preliminary data.</text>
</comment>
<evidence type="ECO:0000256" key="6">
    <source>
        <dbReference type="ARBA" id="ARBA00022777"/>
    </source>
</evidence>
<dbReference type="RefSeq" id="WP_179755096.1">
    <property type="nucleotide sequence ID" value="NZ_JACCBU010000001.1"/>
</dbReference>
<dbReference type="CDD" id="cd16917">
    <property type="entry name" value="HATPase_UhpB-NarQ-NarX-like"/>
    <property type="match status" value="1"/>
</dbReference>
<feature type="transmembrane region" description="Helical" evidence="9">
    <location>
        <begin position="74"/>
        <end position="93"/>
    </location>
</feature>
<keyword evidence="5" id="KW-0547">Nucleotide-binding</keyword>
<feature type="transmembrane region" description="Helical" evidence="9">
    <location>
        <begin position="12"/>
        <end position="31"/>
    </location>
</feature>
<gene>
    <name evidence="11" type="ORF">BKA15_004866</name>
</gene>
<keyword evidence="7" id="KW-0067">ATP-binding</keyword>
<evidence type="ECO:0000256" key="2">
    <source>
        <dbReference type="ARBA" id="ARBA00012438"/>
    </source>
</evidence>
<keyword evidence="9" id="KW-0472">Membrane</keyword>
<dbReference type="PANTHER" id="PTHR24421:SF10">
    <property type="entry name" value="NITRATE_NITRITE SENSOR PROTEIN NARQ"/>
    <property type="match status" value="1"/>
</dbReference>
<dbReference type="InterPro" id="IPR036890">
    <property type="entry name" value="HATPase_C_sf"/>
</dbReference>
<feature type="transmembrane region" description="Helical" evidence="9">
    <location>
        <begin position="43"/>
        <end position="62"/>
    </location>
</feature>
<dbReference type="InterPro" id="IPR005467">
    <property type="entry name" value="His_kinase_dom"/>
</dbReference>
<evidence type="ECO:0000313" key="12">
    <source>
        <dbReference type="Proteomes" id="UP000569914"/>
    </source>
</evidence>
<evidence type="ECO:0000259" key="10">
    <source>
        <dbReference type="PROSITE" id="PS50109"/>
    </source>
</evidence>
<dbReference type="Pfam" id="PF07730">
    <property type="entry name" value="HisKA_3"/>
    <property type="match status" value="1"/>
</dbReference>
<feature type="transmembrane region" description="Helical" evidence="9">
    <location>
        <begin position="295"/>
        <end position="316"/>
    </location>
</feature>
<dbReference type="SMART" id="SM00387">
    <property type="entry name" value="HATPase_c"/>
    <property type="match status" value="1"/>
</dbReference>
<dbReference type="GO" id="GO:0000155">
    <property type="term" value="F:phosphorelay sensor kinase activity"/>
    <property type="evidence" value="ECO:0007669"/>
    <property type="project" value="InterPro"/>
</dbReference>
<comment type="catalytic activity">
    <reaction evidence="1">
        <text>ATP + protein L-histidine = ADP + protein N-phospho-L-histidine.</text>
        <dbReference type="EC" id="2.7.13.3"/>
    </reaction>
</comment>
<proteinExistence type="predicted"/>
<keyword evidence="3" id="KW-0597">Phosphoprotein</keyword>
<dbReference type="InterPro" id="IPR029016">
    <property type="entry name" value="GAF-like_dom_sf"/>
</dbReference>
<dbReference type="SUPFAM" id="SSF55781">
    <property type="entry name" value="GAF domain-like"/>
    <property type="match status" value="1"/>
</dbReference>
<dbReference type="Gene3D" id="3.30.565.10">
    <property type="entry name" value="Histidine kinase-like ATPase, C-terminal domain"/>
    <property type="match status" value="1"/>
</dbReference>
<dbReference type="Pfam" id="PF02518">
    <property type="entry name" value="HATPase_c"/>
    <property type="match status" value="1"/>
</dbReference>